<dbReference type="EMBL" id="JAAXLS010000014">
    <property type="protein sequence ID" value="NKQ55351.1"/>
    <property type="molecule type" value="Genomic_DNA"/>
</dbReference>
<evidence type="ECO:0000256" key="3">
    <source>
        <dbReference type="ARBA" id="ARBA00022692"/>
    </source>
</evidence>
<dbReference type="PANTHER" id="PTHR23502:SF132">
    <property type="entry name" value="POLYAMINE TRANSPORTER 2-RELATED"/>
    <property type="match status" value="1"/>
</dbReference>
<evidence type="ECO:0000256" key="2">
    <source>
        <dbReference type="ARBA" id="ARBA00022448"/>
    </source>
</evidence>
<gene>
    <name evidence="8" type="ORF">HFP15_20915</name>
</gene>
<evidence type="ECO:0000256" key="1">
    <source>
        <dbReference type="ARBA" id="ARBA00004651"/>
    </source>
</evidence>
<proteinExistence type="predicted"/>
<keyword evidence="2" id="KW-0813">Transport</keyword>
<protein>
    <submittedName>
        <fullName evidence="8">Multidrug effflux MFS transporter</fullName>
    </submittedName>
</protein>
<feature type="domain" description="Major facilitator superfamily (MFS) profile" evidence="7">
    <location>
        <begin position="1"/>
        <end position="184"/>
    </location>
</feature>
<keyword evidence="3 6" id="KW-0812">Transmembrane</keyword>
<dbReference type="InterPro" id="IPR020846">
    <property type="entry name" value="MFS_dom"/>
</dbReference>
<evidence type="ECO:0000256" key="4">
    <source>
        <dbReference type="ARBA" id="ARBA00022989"/>
    </source>
</evidence>
<evidence type="ECO:0000256" key="5">
    <source>
        <dbReference type="ARBA" id="ARBA00023136"/>
    </source>
</evidence>
<keyword evidence="5 6" id="KW-0472">Membrane</keyword>
<keyword evidence="4 6" id="KW-1133">Transmembrane helix</keyword>
<keyword evidence="9" id="KW-1185">Reference proteome</keyword>
<dbReference type="Proteomes" id="UP000715441">
    <property type="component" value="Unassembled WGS sequence"/>
</dbReference>
<organism evidence="8 9">
    <name type="scientific">Amycolatopsis acididurans</name>
    <dbReference type="NCBI Taxonomy" id="2724524"/>
    <lineage>
        <taxon>Bacteria</taxon>
        <taxon>Bacillati</taxon>
        <taxon>Actinomycetota</taxon>
        <taxon>Actinomycetes</taxon>
        <taxon>Pseudonocardiales</taxon>
        <taxon>Pseudonocardiaceae</taxon>
        <taxon>Amycolatopsis</taxon>
    </lineage>
</organism>
<evidence type="ECO:0000313" key="8">
    <source>
        <dbReference type="EMBL" id="NKQ55351.1"/>
    </source>
</evidence>
<evidence type="ECO:0000256" key="6">
    <source>
        <dbReference type="SAM" id="Phobius"/>
    </source>
</evidence>
<feature type="transmembrane region" description="Helical" evidence="6">
    <location>
        <begin position="64"/>
        <end position="85"/>
    </location>
</feature>
<evidence type="ECO:0000313" key="9">
    <source>
        <dbReference type="Proteomes" id="UP000715441"/>
    </source>
</evidence>
<dbReference type="InterPro" id="IPR011701">
    <property type="entry name" value="MFS"/>
</dbReference>
<dbReference type="SUPFAM" id="SSF103473">
    <property type="entry name" value="MFS general substrate transporter"/>
    <property type="match status" value="1"/>
</dbReference>
<dbReference type="Gene3D" id="1.20.1720.10">
    <property type="entry name" value="Multidrug resistance protein D"/>
    <property type="match status" value="1"/>
</dbReference>
<reference evidence="8 9" key="1">
    <citation type="submission" date="2020-04" db="EMBL/GenBank/DDBJ databases">
        <title>Novel species.</title>
        <authorList>
            <person name="Teo W.F.A."/>
            <person name="Lipun K."/>
            <person name="Srisuk N."/>
            <person name="Duangmal K."/>
        </authorList>
    </citation>
    <scope>NUCLEOTIDE SEQUENCE [LARGE SCALE GENOMIC DNA]</scope>
    <source>
        <strain evidence="8 9">K13G38</strain>
    </source>
</reference>
<dbReference type="PROSITE" id="PS50850">
    <property type="entry name" value="MFS"/>
    <property type="match status" value="1"/>
</dbReference>
<dbReference type="PANTHER" id="PTHR23502">
    <property type="entry name" value="MAJOR FACILITATOR SUPERFAMILY"/>
    <property type="match status" value="1"/>
</dbReference>
<feature type="transmembrane region" description="Helical" evidence="6">
    <location>
        <begin position="34"/>
        <end position="52"/>
    </location>
</feature>
<dbReference type="InterPro" id="IPR036259">
    <property type="entry name" value="MFS_trans_sf"/>
</dbReference>
<sequence>MLAGLSSVAPFATDMYVPGFPAMADSPHTDSANVQLSMTTFLVGLALGQILFGPVSDSLGRRPVLLAGSAAFVVFSVACAVAPNVEVLIAARRRHRHRRLARRVRGAARARRVRCCAGVAARGPAARRRYRRDLPGHGGAAREAGDDRVRRGRLLRGVSRCSATSPVRRSCSRISTVPRKRSTA</sequence>
<evidence type="ECO:0000259" key="7">
    <source>
        <dbReference type="PROSITE" id="PS50850"/>
    </source>
</evidence>
<name>A0ABX1JAB1_9PSEU</name>
<comment type="subcellular location">
    <subcellularLocation>
        <location evidence="1">Cell membrane</location>
        <topology evidence="1">Multi-pass membrane protein</topology>
    </subcellularLocation>
</comment>
<dbReference type="Pfam" id="PF07690">
    <property type="entry name" value="MFS_1"/>
    <property type="match status" value="1"/>
</dbReference>
<accession>A0ABX1JAB1</accession>
<comment type="caution">
    <text evidence="8">The sequence shown here is derived from an EMBL/GenBank/DDBJ whole genome shotgun (WGS) entry which is preliminary data.</text>
</comment>